<dbReference type="GO" id="GO:0016757">
    <property type="term" value="F:glycosyltransferase activity"/>
    <property type="evidence" value="ECO:0007669"/>
    <property type="project" value="TreeGrafter"/>
</dbReference>
<comment type="caution">
    <text evidence="3">The sequence shown here is derived from an EMBL/GenBank/DDBJ whole genome shotgun (WGS) entry which is preliminary data.</text>
</comment>
<organism evidence="3 4">
    <name type="scientific">Tribonema minus</name>
    <dbReference type="NCBI Taxonomy" id="303371"/>
    <lineage>
        <taxon>Eukaryota</taxon>
        <taxon>Sar</taxon>
        <taxon>Stramenopiles</taxon>
        <taxon>Ochrophyta</taxon>
        <taxon>PX clade</taxon>
        <taxon>Xanthophyceae</taxon>
        <taxon>Tribonematales</taxon>
        <taxon>Tribonemataceae</taxon>
        <taxon>Tribonema</taxon>
    </lineage>
</organism>
<dbReference type="PANTHER" id="PTHR45947:SF3">
    <property type="entry name" value="SULFOQUINOVOSYL TRANSFERASE SQD2"/>
    <property type="match status" value="1"/>
</dbReference>
<evidence type="ECO:0000313" key="3">
    <source>
        <dbReference type="EMBL" id="KAG5179055.1"/>
    </source>
</evidence>
<keyword evidence="4" id="KW-1185">Reference proteome</keyword>
<reference evidence="3" key="1">
    <citation type="submission" date="2021-02" db="EMBL/GenBank/DDBJ databases">
        <title>First Annotated Genome of the Yellow-green Alga Tribonema minus.</title>
        <authorList>
            <person name="Mahan K.M."/>
        </authorList>
    </citation>
    <scope>NUCLEOTIDE SEQUENCE</scope>
    <source>
        <strain evidence="3">UTEX B ZZ1240</strain>
    </source>
</reference>
<feature type="domain" description="Glycosyltransferase subfamily 4-like N-terminal" evidence="2">
    <location>
        <begin position="14"/>
        <end position="179"/>
    </location>
</feature>
<dbReference type="OrthoDB" id="443318at2759"/>
<feature type="compositionally biased region" description="Gly residues" evidence="1">
    <location>
        <begin position="470"/>
        <end position="480"/>
    </location>
</feature>
<dbReference type="Pfam" id="PF13692">
    <property type="entry name" value="Glyco_trans_1_4"/>
    <property type="match status" value="1"/>
</dbReference>
<accession>A0A835YPI7</accession>
<protein>
    <recommendedName>
        <fullName evidence="2">Glycosyltransferase subfamily 4-like N-terminal domain-containing protein</fullName>
    </recommendedName>
</protein>
<evidence type="ECO:0000313" key="4">
    <source>
        <dbReference type="Proteomes" id="UP000664859"/>
    </source>
</evidence>
<dbReference type="InterPro" id="IPR028098">
    <property type="entry name" value="Glyco_trans_4-like_N"/>
</dbReference>
<dbReference type="SUPFAM" id="SSF53756">
    <property type="entry name" value="UDP-Glycosyltransferase/glycogen phosphorylase"/>
    <property type="match status" value="1"/>
</dbReference>
<dbReference type="Proteomes" id="UP000664859">
    <property type="component" value="Unassembled WGS sequence"/>
</dbReference>
<sequence length="491" mass="51355">MRVAIYSHSIPPAVDGVSRRFTSIISELHKAGHEVLVFTLEKEPQLEATLFPGSKRRPMFKYVHLESTFHDLYPSKRIAAPTLGNLWHIGHALAQVRPDVIHCTADAITLQFGLAGKALGIPVVTSIHTDVQLGLAAVGAPSLALYLTNLKERMESCLLDSCATTSESFKTKLLKQGVACDYVVKTAVQVDKFNPGRRCAKTRAQLTFNDPDAFLIVYVGRLAPEKGLDTLVTMARSVDRCYLAVIGDGPLGPHLAAQHGAANRLYCRPGFLDHDALPAVYASADAHATASVFETLGNTVLEAHACGVPVVAPRAQGFVDTVSHGVDGLLFDAAGLGAVGAAASGARALAALRDDPALRARLGAAGRAKVLLHAPDQVARDIVQWYGAAAARGARAGPLTAAVRASQLFAAVLMVLIGWHVYALPAALARAVGELLKGLRSVIASSPLARSIRASYGTLAGPVPIGGGGDCGGGERGGAGPLVRGKGQRQG</sequence>
<dbReference type="InterPro" id="IPR050194">
    <property type="entry name" value="Glycosyltransferase_grp1"/>
</dbReference>
<name>A0A835YPI7_9STRA</name>
<dbReference type="PANTHER" id="PTHR45947">
    <property type="entry name" value="SULFOQUINOVOSYL TRANSFERASE SQD2"/>
    <property type="match status" value="1"/>
</dbReference>
<dbReference type="Gene3D" id="3.40.50.2000">
    <property type="entry name" value="Glycogen Phosphorylase B"/>
    <property type="match status" value="2"/>
</dbReference>
<gene>
    <name evidence="3" type="ORF">JKP88DRAFT_327683</name>
</gene>
<feature type="region of interest" description="Disordered" evidence="1">
    <location>
        <begin position="470"/>
        <end position="491"/>
    </location>
</feature>
<dbReference type="EMBL" id="JAFCMP010000501">
    <property type="protein sequence ID" value="KAG5179055.1"/>
    <property type="molecule type" value="Genomic_DNA"/>
</dbReference>
<dbReference type="AlphaFoldDB" id="A0A835YPI7"/>
<evidence type="ECO:0000259" key="2">
    <source>
        <dbReference type="Pfam" id="PF13439"/>
    </source>
</evidence>
<proteinExistence type="predicted"/>
<evidence type="ECO:0000256" key="1">
    <source>
        <dbReference type="SAM" id="MobiDB-lite"/>
    </source>
</evidence>
<dbReference type="Pfam" id="PF13439">
    <property type="entry name" value="Glyco_transf_4"/>
    <property type="match status" value="1"/>
</dbReference>